<dbReference type="Proteomes" id="UP000568273">
    <property type="component" value="Unassembled WGS sequence"/>
</dbReference>
<organism evidence="1 2">
    <name type="scientific">Peptoniphilus faecalis</name>
    <dbReference type="NCBI Taxonomy" id="2731255"/>
    <lineage>
        <taxon>Bacteria</taxon>
        <taxon>Bacillati</taxon>
        <taxon>Bacillota</taxon>
        <taxon>Tissierellia</taxon>
        <taxon>Tissierellales</taxon>
        <taxon>Peptoniphilaceae</taxon>
        <taxon>Peptoniphilus</taxon>
    </lineage>
</organism>
<dbReference type="RefSeq" id="WP_169967763.1">
    <property type="nucleotide sequence ID" value="NZ_JABDSR010000001.1"/>
</dbReference>
<comment type="caution">
    <text evidence="1">The sequence shown here is derived from an EMBL/GenBank/DDBJ whole genome shotgun (WGS) entry which is preliminary data.</text>
</comment>
<dbReference type="InterPro" id="IPR009951">
    <property type="entry name" value="Host-nuc_inhib_Gam"/>
</dbReference>
<evidence type="ECO:0008006" key="3">
    <source>
        <dbReference type="Google" id="ProtNLM"/>
    </source>
</evidence>
<evidence type="ECO:0000313" key="1">
    <source>
        <dbReference type="EMBL" id="NMW84248.1"/>
    </source>
</evidence>
<dbReference type="AlphaFoldDB" id="A0A848R8V3"/>
<dbReference type="Pfam" id="PF07352">
    <property type="entry name" value="Phage_Mu_Gam"/>
    <property type="match status" value="1"/>
</dbReference>
<protein>
    <recommendedName>
        <fullName evidence="3">Bacteriophage Mu Gam like protein</fullName>
    </recommendedName>
</protein>
<keyword evidence="2" id="KW-1185">Reference proteome</keyword>
<dbReference type="EMBL" id="JABDSR010000001">
    <property type="protein sequence ID" value="NMW84248.1"/>
    <property type="molecule type" value="Genomic_DNA"/>
</dbReference>
<gene>
    <name evidence="1" type="ORF">HKO22_00630</name>
</gene>
<evidence type="ECO:0000313" key="2">
    <source>
        <dbReference type="Proteomes" id="UP000568273"/>
    </source>
</evidence>
<accession>A0A848R8V3</accession>
<dbReference type="SUPFAM" id="SSF161266">
    <property type="entry name" value="Gam-like"/>
    <property type="match status" value="1"/>
</dbReference>
<dbReference type="GO" id="GO:0003690">
    <property type="term" value="F:double-stranded DNA binding"/>
    <property type="evidence" value="ECO:0007669"/>
    <property type="project" value="InterPro"/>
</dbReference>
<sequence>MENLKIFDDIEDVEDVEERETFEIKDLAGCDWCFEKLKAIKKQKDEFIEYADEQIKRYENFKEERIKKAEDDEAYFKGLIQIYTDKRLAEDKNFKLKTVEGTASYGKVQKKWNYDEDLLLKDLEDKHLDEYIKIKKSVDKSKLKKSLKVAGDSVVDENGEIIEGIKITEYRNFNVKY</sequence>
<proteinExistence type="predicted"/>
<name>A0A848R8V3_9FIRM</name>
<dbReference type="GO" id="GO:0042262">
    <property type="term" value="P:DNA protection"/>
    <property type="evidence" value="ECO:0007669"/>
    <property type="project" value="InterPro"/>
</dbReference>
<reference evidence="1" key="1">
    <citation type="submission" date="2020-04" db="EMBL/GenBank/DDBJ databases">
        <title>Peptoniphilus sp. nov. isolated from swine feces.</title>
        <authorList>
            <person name="Ryu S.W."/>
        </authorList>
    </citation>
    <scope>NUCLEOTIDE SEQUENCE [LARGE SCALE GENOMIC DNA]</scope>
    <source>
        <strain evidence="1">AGMB00490</strain>
    </source>
</reference>